<protein>
    <recommendedName>
        <fullName evidence="1">Trimethylguanosine synthase</fullName>
    </recommendedName>
    <alternativeName>
        <fullName evidence="7">Cap-specific guanine-N(2) methyltransferase</fullName>
    </alternativeName>
</protein>
<gene>
    <name evidence="10" type="ORF">Tsubulata_001742</name>
</gene>
<dbReference type="SUPFAM" id="SSF53335">
    <property type="entry name" value="S-adenosyl-L-methionine-dependent methyltransferases"/>
    <property type="match status" value="1"/>
</dbReference>
<sequence>MERDEHEIEGEAIKALGSLFKLTEVHIWEDDSPETCDASFYPEPSCKSPPRLEVSSSNIAKSTTEFDLAPEDVELAKEMDALGLPVSFQSKETRSNTSSGKKRGIRLKHSRFHGETTGGEVGAAEEVRGVEVVSPTVMHDKTSNSLCCMSLTGQSELYFNDVAVVITEDSECPASDDSASLSKVICDGLSGKLSTNYMECENVPFCEVMPKYEDNEQWHLTDENTDRCETVLEESLMEYESLDESSTAYHSQRDDNFCNDSSRKHEEASETIVVSEGLEGIQHDGIDSQYYTSGSGDWRVYWDSFYMRNYFHNSKTDITTWDPPPGMEHLIFDNAAVELTGVVTQPNEVDDCPSISSGLLNCSKACEEPPVSQQCAEVIGTSIEPVEHPDELLRIDGTCDYEVAMHSPTESLEHAGSTITAVIEDDNVFMDVADAAMDQLEPAFKQRKKKARKARAKRKLSKGSEDLLYQEIVEEISPTLDKYWWQRYRLFSRYDEGIKMDEEGWFSVTPEPIARHHALRCVSDTIIDCFTGVGGNAIQFAQKCKHVIAIDIDPTKIDYAHHNASVYGVDDQIDFIMGDFFVLAPKLKADTVFLSPPWGGPDYSKVKTYDIKTMLKPHDGFFLFAIAMQVAKRIVMFLPRNIDINQLAELSLSADCPWSLEVEKNFLNGKLKAITAYFSDTKVGKAWRSIN</sequence>
<evidence type="ECO:0000256" key="7">
    <source>
        <dbReference type="ARBA" id="ARBA00049790"/>
    </source>
</evidence>
<comment type="catalytic activity">
    <reaction evidence="5">
        <text>a 5'-end (N(2),N(7)-dimethyl 5'-triphosphoguanosine)-ribonucleoside in snRNA + S-adenosyl-L-methionine = a 5'-end (N(2),N(2),N(7)-trimethyl 5'-triphosphoguanosine)-ribonucleoside in snRNA + S-adenosyl-L-homocysteine + H(+)</text>
        <dbReference type="Rhea" id="RHEA:78479"/>
        <dbReference type="Rhea" id="RHEA-COMP:19087"/>
        <dbReference type="Rhea" id="RHEA-COMP:19089"/>
        <dbReference type="ChEBI" id="CHEBI:15378"/>
        <dbReference type="ChEBI" id="CHEBI:57856"/>
        <dbReference type="ChEBI" id="CHEBI:59789"/>
        <dbReference type="ChEBI" id="CHEBI:167623"/>
        <dbReference type="ChEBI" id="CHEBI:172880"/>
    </reaction>
    <physiologicalReaction direction="left-to-right" evidence="5">
        <dbReference type="Rhea" id="RHEA:78480"/>
    </physiologicalReaction>
</comment>
<accession>A0A9Q0G1L6</accession>
<dbReference type="Proteomes" id="UP001141552">
    <property type="component" value="Unassembled WGS sequence"/>
</dbReference>
<dbReference type="GO" id="GO:0005634">
    <property type="term" value="C:nucleus"/>
    <property type="evidence" value="ECO:0007669"/>
    <property type="project" value="TreeGrafter"/>
</dbReference>
<comment type="catalytic activity">
    <reaction evidence="3">
        <text>a 5'-end (N(2),N(7)-dimethyl 5'-triphosphoguanosine)-ribonucleoside in snoRNA + S-adenosyl-L-methionine = a 5'-end (N(2),N(2),N(7)-trimethyl 5'-triphosphoguanosine)-ribonucleoside in snoRNA + S-adenosyl-L-homocysteine + H(+)</text>
        <dbReference type="Rhea" id="RHEA:78507"/>
        <dbReference type="Rhea" id="RHEA-COMP:19088"/>
        <dbReference type="Rhea" id="RHEA-COMP:19090"/>
        <dbReference type="ChEBI" id="CHEBI:15378"/>
        <dbReference type="ChEBI" id="CHEBI:57856"/>
        <dbReference type="ChEBI" id="CHEBI:59789"/>
        <dbReference type="ChEBI" id="CHEBI:167623"/>
        <dbReference type="ChEBI" id="CHEBI:172880"/>
    </reaction>
    <physiologicalReaction direction="left-to-right" evidence="3">
        <dbReference type="Rhea" id="RHEA:78508"/>
    </physiologicalReaction>
</comment>
<organism evidence="10 11">
    <name type="scientific">Turnera subulata</name>
    <dbReference type="NCBI Taxonomy" id="218843"/>
    <lineage>
        <taxon>Eukaryota</taxon>
        <taxon>Viridiplantae</taxon>
        <taxon>Streptophyta</taxon>
        <taxon>Embryophyta</taxon>
        <taxon>Tracheophyta</taxon>
        <taxon>Spermatophyta</taxon>
        <taxon>Magnoliopsida</taxon>
        <taxon>eudicotyledons</taxon>
        <taxon>Gunneridae</taxon>
        <taxon>Pentapetalae</taxon>
        <taxon>rosids</taxon>
        <taxon>fabids</taxon>
        <taxon>Malpighiales</taxon>
        <taxon>Passifloraceae</taxon>
        <taxon>Turnera</taxon>
    </lineage>
</organism>
<comment type="caution">
    <text evidence="10">The sequence shown here is derived from an EMBL/GenBank/DDBJ whole genome shotgun (WGS) entry which is preliminary data.</text>
</comment>
<comment type="catalytic activity">
    <reaction evidence="4">
        <text>a 5'-end (N(7)-methyl 5'-triphosphoguanosine)-ribonucleoside in snoRNA + S-adenosyl-L-methionine = a 5'-end (N(2),N(7)-dimethyl 5'-triphosphoguanosine)-ribonucleoside in snoRNA + S-adenosyl-L-homocysteine + H(+)</text>
        <dbReference type="Rhea" id="RHEA:78475"/>
        <dbReference type="Rhea" id="RHEA-COMP:19086"/>
        <dbReference type="Rhea" id="RHEA-COMP:19088"/>
        <dbReference type="ChEBI" id="CHEBI:15378"/>
        <dbReference type="ChEBI" id="CHEBI:57856"/>
        <dbReference type="ChEBI" id="CHEBI:59789"/>
        <dbReference type="ChEBI" id="CHEBI:156461"/>
        <dbReference type="ChEBI" id="CHEBI:172880"/>
    </reaction>
    <physiologicalReaction direction="left-to-right" evidence="4">
        <dbReference type="Rhea" id="RHEA:78476"/>
    </physiologicalReaction>
</comment>
<dbReference type="InterPro" id="IPR001202">
    <property type="entry name" value="WW_dom"/>
</dbReference>
<dbReference type="AlphaFoldDB" id="A0A9Q0G1L6"/>
<feature type="compositionally biased region" description="Basic and acidic residues" evidence="8">
    <location>
        <begin position="251"/>
        <end position="262"/>
    </location>
</feature>
<evidence type="ECO:0000256" key="8">
    <source>
        <dbReference type="SAM" id="MobiDB-lite"/>
    </source>
</evidence>
<dbReference type="PROSITE" id="PS01159">
    <property type="entry name" value="WW_DOMAIN_1"/>
    <property type="match status" value="1"/>
</dbReference>
<evidence type="ECO:0000259" key="9">
    <source>
        <dbReference type="PROSITE" id="PS50020"/>
    </source>
</evidence>
<dbReference type="FunFam" id="3.40.50.150:FF:000305">
    <property type="entry name" value="S-adenosyl-L-methionine-dependent methyltransferase superfamily protein"/>
    <property type="match status" value="1"/>
</dbReference>
<evidence type="ECO:0000256" key="1">
    <source>
        <dbReference type="ARBA" id="ARBA00018517"/>
    </source>
</evidence>
<reference evidence="10" key="1">
    <citation type="submission" date="2022-02" db="EMBL/GenBank/DDBJ databases">
        <authorList>
            <person name="Henning P.M."/>
            <person name="McCubbin A.G."/>
            <person name="Shore J.S."/>
        </authorList>
    </citation>
    <scope>NUCLEOTIDE SEQUENCE</scope>
    <source>
        <strain evidence="10">F60SS</strain>
        <tissue evidence="10">Leaves</tissue>
    </source>
</reference>
<comment type="catalytic activity">
    <reaction evidence="6">
        <text>a 5'-end (N(7)-methyl 5'-triphosphoguanosine)-ribonucleoside in snRNA + S-adenosyl-L-methionine = a 5'-end (N(2),N(7)-dimethyl 5'-triphosphoguanosine)-ribonucleoside in snRNA + S-adenosyl-L-homocysteine + H(+)</text>
        <dbReference type="Rhea" id="RHEA:78471"/>
        <dbReference type="Rhea" id="RHEA-COMP:19085"/>
        <dbReference type="Rhea" id="RHEA-COMP:19087"/>
        <dbReference type="ChEBI" id="CHEBI:15378"/>
        <dbReference type="ChEBI" id="CHEBI:57856"/>
        <dbReference type="ChEBI" id="CHEBI:59789"/>
        <dbReference type="ChEBI" id="CHEBI:156461"/>
        <dbReference type="ChEBI" id="CHEBI:172880"/>
    </reaction>
    <physiologicalReaction direction="left-to-right" evidence="6">
        <dbReference type="Rhea" id="RHEA:78472"/>
    </physiologicalReaction>
</comment>
<proteinExistence type="inferred from homology"/>
<dbReference type="PANTHER" id="PTHR14741">
    <property type="entry name" value="S-ADENOSYLMETHIONINE-DEPENDENT METHYLTRANSFERASE RELATED"/>
    <property type="match status" value="1"/>
</dbReference>
<dbReference type="OrthoDB" id="194443at2759"/>
<feature type="region of interest" description="Disordered" evidence="8">
    <location>
        <begin position="243"/>
        <end position="262"/>
    </location>
</feature>
<dbReference type="InterPro" id="IPR029063">
    <property type="entry name" value="SAM-dependent_MTases_sf"/>
</dbReference>
<evidence type="ECO:0000256" key="3">
    <source>
        <dbReference type="ARBA" id="ARBA00047418"/>
    </source>
</evidence>
<evidence type="ECO:0000256" key="2">
    <source>
        <dbReference type="ARBA" id="ARBA00025783"/>
    </source>
</evidence>
<evidence type="ECO:0000256" key="6">
    <source>
        <dbReference type="ARBA" id="ARBA00049075"/>
    </source>
</evidence>
<evidence type="ECO:0000256" key="4">
    <source>
        <dbReference type="ARBA" id="ARBA00048740"/>
    </source>
</evidence>
<dbReference type="EMBL" id="JAKUCV010002753">
    <property type="protein sequence ID" value="KAJ4841538.1"/>
    <property type="molecule type" value="Genomic_DNA"/>
</dbReference>
<feature type="domain" description="WW" evidence="9">
    <location>
        <begin position="292"/>
        <end position="326"/>
    </location>
</feature>
<comment type="similarity">
    <text evidence="2">Belongs to the methyltransferase superfamily. Trimethylguanosine synthase family.</text>
</comment>
<evidence type="ECO:0000313" key="10">
    <source>
        <dbReference type="EMBL" id="KAJ4841538.1"/>
    </source>
</evidence>
<dbReference type="PANTHER" id="PTHR14741:SF32">
    <property type="entry name" value="TRIMETHYLGUANOSINE SYNTHASE"/>
    <property type="match status" value="1"/>
</dbReference>
<evidence type="ECO:0000313" key="11">
    <source>
        <dbReference type="Proteomes" id="UP001141552"/>
    </source>
</evidence>
<reference evidence="10" key="2">
    <citation type="journal article" date="2023" name="Plants (Basel)">
        <title>Annotation of the Turnera subulata (Passifloraceae) Draft Genome Reveals the S-Locus Evolved after the Divergence of Turneroideae from Passifloroideae in a Stepwise Manner.</title>
        <authorList>
            <person name="Henning P.M."/>
            <person name="Roalson E.H."/>
            <person name="Mir W."/>
            <person name="McCubbin A.G."/>
            <person name="Shore J.S."/>
        </authorList>
    </citation>
    <scope>NUCLEOTIDE SEQUENCE</scope>
    <source>
        <strain evidence="10">F60SS</strain>
    </source>
</reference>
<dbReference type="GO" id="GO:0071164">
    <property type="term" value="F:RNA cap trimethylguanosine synthase activity"/>
    <property type="evidence" value="ECO:0007669"/>
    <property type="project" value="TreeGrafter"/>
</dbReference>
<dbReference type="InterPro" id="IPR019012">
    <property type="entry name" value="RNA_cap_Gua-N2-MeTrfase"/>
</dbReference>
<dbReference type="Pfam" id="PF09445">
    <property type="entry name" value="Methyltransf_15"/>
    <property type="match status" value="1"/>
</dbReference>
<keyword evidence="11" id="KW-1185">Reference proteome</keyword>
<dbReference type="PROSITE" id="PS50020">
    <property type="entry name" value="WW_DOMAIN_2"/>
    <property type="match status" value="1"/>
</dbReference>
<evidence type="ECO:0000256" key="5">
    <source>
        <dbReference type="ARBA" id="ARBA00048763"/>
    </source>
</evidence>
<name>A0A9Q0G1L6_9ROSI</name>
<dbReference type="Gene3D" id="3.40.50.150">
    <property type="entry name" value="Vaccinia Virus protein VP39"/>
    <property type="match status" value="1"/>
</dbReference>
<dbReference type="CDD" id="cd02440">
    <property type="entry name" value="AdoMet_MTases"/>
    <property type="match status" value="1"/>
</dbReference>